<accession>A0A9W6QEC4</accession>
<dbReference type="EMBL" id="BSSA01000036">
    <property type="protein sequence ID" value="GLW74594.1"/>
    <property type="molecule type" value="Genomic_DNA"/>
</dbReference>
<evidence type="ECO:0000313" key="3">
    <source>
        <dbReference type="Proteomes" id="UP001165041"/>
    </source>
</evidence>
<proteinExistence type="predicted"/>
<reference evidence="2" key="1">
    <citation type="submission" date="2023-02" db="EMBL/GenBank/DDBJ databases">
        <title>Kitasatospora phosalacinea NBRC 14627.</title>
        <authorList>
            <person name="Ichikawa N."/>
            <person name="Sato H."/>
            <person name="Tonouchi N."/>
        </authorList>
    </citation>
    <scope>NUCLEOTIDE SEQUENCE</scope>
    <source>
        <strain evidence="2">NBRC 14627</strain>
    </source>
</reference>
<comment type="caution">
    <text evidence="2">The sequence shown here is derived from an EMBL/GenBank/DDBJ whole genome shotgun (WGS) entry which is preliminary data.</text>
</comment>
<dbReference type="AlphaFoldDB" id="A0A9W6QEC4"/>
<sequence>MTGIPQCSLSRTSPYAPTAHSSPEAAARPTSSTALRLRAHHHTPSPAGFSLMTDTIRKRPRRADPPARPGAPTCPPSGHLSVLAPRATYAVARRTARSAPVTRTAVMSEPLPNPTTTGRQP</sequence>
<name>A0A9W6QEC4_9ACTN</name>
<evidence type="ECO:0000256" key="1">
    <source>
        <dbReference type="SAM" id="MobiDB-lite"/>
    </source>
</evidence>
<feature type="compositionally biased region" description="Pro residues" evidence="1">
    <location>
        <begin position="66"/>
        <end position="75"/>
    </location>
</feature>
<protein>
    <submittedName>
        <fullName evidence="2">Uncharacterized protein</fullName>
    </submittedName>
</protein>
<gene>
    <name evidence="2" type="ORF">Kpho02_68920</name>
</gene>
<evidence type="ECO:0000313" key="2">
    <source>
        <dbReference type="EMBL" id="GLW74594.1"/>
    </source>
</evidence>
<feature type="region of interest" description="Disordered" evidence="1">
    <location>
        <begin position="1"/>
        <end position="81"/>
    </location>
</feature>
<feature type="region of interest" description="Disordered" evidence="1">
    <location>
        <begin position="93"/>
        <end position="121"/>
    </location>
</feature>
<organism evidence="2 3">
    <name type="scientific">Kitasatospora phosalacinea</name>
    <dbReference type="NCBI Taxonomy" id="2065"/>
    <lineage>
        <taxon>Bacteria</taxon>
        <taxon>Bacillati</taxon>
        <taxon>Actinomycetota</taxon>
        <taxon>Actinomycetes</taxon>
        <taxon>Kitasatosporales</taxon>
        <taxon>Streptomycetaceae</taxon>
        <taxon>Kitasatospora</taxon>
    </lineage>
</organism>
<feature type="compositionally biased region" description="Polar residues" evidence="1">
    <location>
        <begin position="1"/>
        <end position="21"/>
    </location>
</feature>
<dbReference type="Proteomes" id="UP001165041">
    <property type="component" value="Unassembled WGS sequence"/>
</dbReference>